<reference evidence="2" key="1">
    <citation type="journal article" date="2014" name="Int. J. Syst. Evol. Microbiol.">
        <title>Complete genome sequence of Corynebacterium casei LMG S-19264T (=DSM 44701T), isolated from a smear-ripened cheese.</title>
        <authorList>
            <consortium name="US DOE Joint Genome Institute (JGI-PGF)"/>
            <person name="Walter F."/>
            <person name="Albersmeier A."/>
            <person name="Kalinowski J."/>
            <person name="Ruckert C."/>
        </authorList>
    </citation>
    <scope>NUCLEOTIDE SEQUENCE</scope>
    <source>
        <strain evidence="2">CCM 8711</strain>
    </source>
</reference>
<organism evidence="2 3">
    <name type="scientific">Mucilaginibacter galii</name>
    <dbReference type="NCBI Taxonomy" id="2005073"/>
    <lineage>
        <taxon>Bacteria</taxon>
        <taxon>Pseudomonadati</taxon>
        <taxon>Bacteroidota</taxon>
        <taxon>Sphingobacteriia</taxon>
        <taxon>Sphingobacteriales</taxon>
        <taxon>Sphingobacteriaceae</taxon>
        <taxon>Mucilaginibacter</taxon>
    </lineage>
</organism>
<feature type="transmembrane region" description="Helical" evidence="1">
    <location>
        <begin position="20"/>
        <end position="41"/>
    </location>
</feature>
<protein>
    <submittedName>
        <fullName evidence="2">Uncharacterized protein</fullName>
    </submittedName>
</protein>
<name>A0A917JD55_9SPHI</name>
<dbReference type="EMBL" id="BMDO01000013">
    <property type="protein sequence ID" value="GGI52407.1"/>
    <property type="molecule type" value="Genomic_DNA"/>
</dbReference>
<dbReference type="Proteomes" id="UP000662074">
    <property type="component" value="Unassembled WGS sequence"/>
</dbReference>
<evidence type="ECO:0000256" key="1">
    <source>
        <dbReference type="SAM" id="Phobius"/>
    </source>
</evidence>
<sequence>MGAWKQVVPDMTAVQLRKFFKIYCLLLAKIRQFGAVIYMAVPMQMTADAA</sequence>
<accession>A0A917JD55</accession>
<evidence type="ECO:0000313" key="3">
    <source>
        <dbReference type="Proteomes" id="UP000662074"/>
    </source>
</evidence>
<evidence type="ECO:0000313" key="2">
    <source>
        <dbReference type="EMBL" id="GGI52407.1"/>
    </source>
</evidence>
<proteinExistence type="predicted"/>
<keyword evidence="1" id="KW-1133">Transmembrane helix</keyword>
<comment type="caution">
    <text evidence="2">The sequence shown here is derived from an EMBL/GenBank/DDBJ whole genome shotgun (WGS) entry which is preliminary data.</text>
</comment>
<keyword evidence="3" id="KW-1185">Reference proteome</keyword>
<keyword evidence="1" id="KW-0472">Membrane</keyword>
<reference evidence="2" key="2">
    <citation type="submission" date="2020-09" db="EMBL/GenBank/DDBJ databases">
        <authorList>
            <person name="Sun Q."/>
            <person name="Sedlacek I."/>
        </authorList>
    </citation>
    <scope>NUCLEOTIDE SEQUENCE</scope>
    <source>
        <strain evidence="2">CCM 8711</strain>
    </source>
</reference>
<dbReference type="AlphaFoldDB" id="A0A917JD55"/>
<keyword evidence="1" id="KW-0812">Transmembrane</keyword>
<gene>
    <name evidence="2" type="ORF">GCM10011425_36190</name>
</gene>